<feature type="domain" description="CP-type G" evidence="5">
    <location>
        <begin position="43"/>
        <end position="222"/>
    </location>
</feature>
<evidence type="ECO:0000259" key="4">
    <source>
        <dbReference type="PROSITE" id="PS50936"/>
    </source>
</evidence>
<dbReference type="PANTHER" id="PTHR32120">
    <property type="entry name" value="SMALL RIBOSOMAL SUBUNIT BIOGENESIS GTPASE RSGA"/>
    <property type="match status" value="1"/>
</dbReference>
<dbReference type="PROSITE" id="PS50936">
    <property type="entry name" value="ENGC_GTPASE"/>
    <property type="match status" value="1"/>
</dbReference>
<dbReference type="GO" id="GO:0003924">
    <property type="term" value="F:GTPase activity"/>
    <property type="evidence" value="ECO:0007669"/>
    <property type="project" value="InterPro"/>
</dbReference>
<dbReference type="OrthoDB" id="442158at2759"/>
<dbReference type="InterPro" id="IPR027417">
    <property type="entry name" value="P-loop_NTPase"/>
</dbReference>
<feature type="compositionally biased region" description="Basic and acidic residues" evidence="3">
    <location>
        <begin position="311"/>
        <end position="320"/>
    </location>
</feature>
<dbReference type="Gene3D" id="3.40.50.300">
    <property type="entry name" value="P-loop containing nucleotide triphosphate hydrolases"/>
    <property type="match status" value="1"/>
</dbReference>
<feature type="non-terminal residue" evidence="6">
    <location>
        <position position="330"/>
    </location>
</feature>
<evidence type="ECO:0000313" key="6">
    <source>
        <dbReference type="EMBL" id="EFJ52532.1"/>
    </source>
</evidence>
<dbReference type="NCBIfam" id="TIGR00157">
    <property type="entry name" value="ribosome small subunit-dependent GTPase A"/>
    <property type="match status" value="1"/>
</dbReference>
<evidence type="ECO:0000256" key="1">
    <source>
        <dbReference type="ARBA" id="ARBA00022741"/>
    </source>
</evidence>
<evidence type="ECO:0000256" key="2">
    <source>
        <dbReference type="ARBA" id="ARBA00023134"/>
    </source>
</evidence>
<dbReference type="Gene3D" id="1.10.40.50">
    <property type="entry name" value="Probable gtpase engc, domain 3"/>
    <property type="match status" value="1"/>
</dbReference>
<dbReference type="PANTHER" id="PTHR32120:SF11">
    <property type="entry name" value="SMALL RIBOSOMAL SUBUNIT BIOGENESIS GTPASE RSGA 1, MITOCHONDRIAL-RELATED"/>
    <property type="match status" value="1"/>
</dbReference>
<keyword evidence="2" id="KW-0342">GTP-binding</keyword>
<organism evidence="7">
    <name type="scientific">Volvox carteri f. nagariensis</name>
    <dbReference type="NCBI Taxonomy" id="3068"/>
    <lineage>
        <taxon>Eukaryota</taxon>
        <taxon>Viridiplantae</taxon>
        <taxon>Chlorophyta</taxon>
        <taxon>core chlorophytes</taxon>
        <taxon>Chlorophyceae</taxon>
        <taxon>CS clade</taxon>
        <taxon>Chlamydomonadales</taxon>
        <taxon>Volvocaceae</taxon>
        <taxon>Volvox</taxon>
    </lineage>
</organism>
<accession>D8TJF1</accession>
<dbReference type="CDD" id="cd01854">
    <property type="entry name" value="YjeQ_EngC"/>
    <property type="match status" value="1"/>
</dbReference>
<dbReference type="PROSITE" id="PS51721">
    <property type="entry name" value="G_CP"/>
    <property type="match status" value="1"/>
</dbReference>
<dbReference type="KEGG" id="vcn:VOLCADRAFT_43862"/>
<proteinExistence type="inferred from homology"/>
<evidence type="ECO:0000313" key="7">
    <source>
        <dbReference type="Proteomes" id="UP000001058"/>
    </source>
</evidence>
<dbReference type="FunCoup" id="D8TJF1">
    <property type="interactions" value="218"/>
</dbReference>
<feature type="region of interest" description="Disordered" evidence="3">
    <location>
        <begin position="292"/>
        <end position="330"/>
    </location>
</feature>
<name>D8TJF1_VOLCA</name>
<reference evidence="6 7" key="1">
    <citation type="journal article" date="2010" name="Science">
        <title>Genomic analysis of organismal complexity in the multicellular green alga Volvox carteri.</title>
        <authorList>
            <person name="Prochnik S.E."/>
            <person name="Umen J."/>
            <person name="Nedelcu A.M."/>
            <person name="Hallmann A."/>
            <person name="Miller S.M."/>
            <person name="Nishii I."/>
            <person name="Ferris P."/>
            <person name="Kuo A."/>
            <person name="Mitros T."/>
            <person name="Fritz-Laylin L.K."/>
            <person name="Hellsten U."/>
            <person name="Chapman J."/>
            <person name="Simakov O."/>
            <person name="Rensing S.A."/>
            <person name="Terry A."/>
            <person name="Pangilinan J."/>
            <person name="Kapitonov V."/>
            <person name="Jurka J."/>
            <person name="Salamov A."/>
            <person name="Shapiro H."/>
            <person name="Schmutz J."/>
            <person name="Grimwood J."/>
            <person name="Lindquist E."/>
            <person name="Lucas S."/>
            <person name="Grigoriev I.V."/>
            <person name="Schmitt R."/>
            <person name="Kirk D."/>
            <person name="Rokhsar D.S."/>
        </authorList>
    </citation>
    <scope>NUCLEOTIDE SEQUENCE [LARGE SCALE GENOMIC DNA]</scope>
    <source>
        <strain evidence="7">f. Nagariensis / Eve</strain>
    </source>
</reference>
<dbReference type="Proteomes" id="UP000001058">
    <property type="component" value="Unassembled WGS sequence"/>
</dbReference>
<sequence length="330" mass="35684">LLCSIRSLLRKLRQDVVVGDVVRVSSIDWREGRGVVSEVLPRSSRLVDPNVANVDHVLLVFALDQPPFEELQVSRFLVAAEAAGLPFSLVLNKADLVGREVVEKRVAQCRSWGYEPLVLSCEGGWGVEAGRISVVAGPSGAGKSSLINFLRLGRHRPEQRIDAATGTPATAAAAEGGEGGLGFLAVGSVSKIGRGMHTTTSVTLLQLAGGGWLADTPGFGQPALEDLSSTDLSRYFPELLALTAASPCRFADCLHLSEPGCSVGAAGLARYPHYRRFLQEIKMRESCDVRQLQRGKAEREGVTKTKSVRGGGERQEIRLDPRRHRRQSRQ</sequence>
<dbReference type="HAMAP" id="MF_01820">
    <property type="entry name" value="GTPase_RsgA"/>
    <property type="match status" value="1"/>
</dbReference>
<protein>
    <recommendedName>
        <fullName evidence="8">EngC GTPase domain-containing protein</fullName>
    </recommendedName>
</protein>
<keyword evidence="7" id="KW-1185">Reference proteome</keyword>
<keyword evidence="1" id="KW-0547">Nucleotide-binding</keyword>
<evidence type="ECO:0008006" key="8">
    <source>
        <dbReference type="Google" id="ProtNLM"/>
    </source>
</evidence>
<evidence type="ECO:0000259" key="5">
    <source>
        <dbReference type="PROSITE" id="PS51721"/>
    </source>
</evidence>
<feature type="compositionally biased region" description="Basic residues" evidence="3">
    <location>
        <begin position="321"/>
        <end position="330"/>
    </location>
</feature>
<dbReference type="InParanoid" id="D8TJF1"/>
<dbReference type="InterPro" id="IPR004881">
    <property type="entry name" value="Ribosome_biogen_GTPase_RsgA"/>
</dbReference>
<feature type="non-terminal residue" evidence="6">
    <location>
        <position position="1"/>
    </location>
</feature>
<dbReference type="SUPFAM" id="SSF52540">
    <property type="entry name" value="P-loop containing nucleoside triphosphate hydrolases"/>
    <property type="match status" value="1"/>
</dbReference>
<dbReference type="AlphaFoldDB" id="D8TJF1"/>
<gene>
    <name evidence="6" type="ORF">VOLCADRAFT_43862</name>
</gene>
<dbReference type="InterPro" id="IPR030378">
    <property type="entry name" value="G_CP_dom"/>
</dbReference>
<dbReference type="InterPro" id="IPR010914">
    <property type="entry name" value="RsgA_GTPase_dom"/>
</dbReference>
<feature type="domain" description="EngC GTPase" evidence="4">
    <location>
        <begin position="52"/>
        <end position="220"/>
    </location>
</feature>
<dbReference type="STRING" id="3068.D8TJF1"/>
<dbReference type="GeneID" id="9617751"/>
<dbReference type="EMBL" id="GL378324">
    <property type="protein sequence ID" value="EFJ52532.1"/>
    <property type="molecule type" value="Genomic_DNA"/>
</dbReference>
<dbReference type="Pfam" id="PF03193">
    <property type="entry name" value="RsgA_GTPase"/>
    <property type="match status" value="1"/>
</dbReference>
<dbReference type="eggNOG" id="ENOG502QRR1">
    <property type="taxonomic scope" value="Eukaryota"/>
</dbReference>
<evidence type="ECO:0000256" key="3">
    <source>
        <dbReference type="SAM" id="MobiDB-lite"/>
    </source>
</evidence>
<dbReference type="RefSeq" id="XP_002946605.1">
    <property type="nucleotide sequence ID" value="XM_002946559.1"/>
</dbReference>
<dbReference type="GO" id="GO:0005525">
    <property type="term" value="F:GTP binding"/>
    <property type="evidence" value="ECO:0007669"/>
    <property type="project" value="UniProtKB-KW"/>
</dbReference>